<dbReference type="GO" id="GO:0004765">
    <property type="term" value="F:shikimate kinase activity"/>
    <property type="evidence" value="ECO:0007669"/>
    <property type="project" value="UniProtKB-UniRule"/>
</dbReference>
<evidence type="ECO:0000256" key="6">
    <source>
        <dbReference type="ARBA" id="ARBA00022741"/>
    </source>
</evidence>
<comment type="subcellular location">
    <subcellularLocation>
        <location evidence="11">Cytoplasm</location>
    </subcellularLocation>
</comment>
<dbReference type="HAMAP" id="MF_00109">
    <property type="entry name" value="Shikimate_kinase"/>
    <property type="match status" value="1"/>
</dbReference>
<evidence type="ECO:0000256" key="4">
    <source>
        <dbReference type="ARBA" id="ARBA00022605"/>
    </source>
</evidence>
<keyword evidence="11" id="KW-0479">Metal-binding</keyword>
<dbReference type="InterPro" id="IPR031322">
    <property type="entry name" value="Shikimate/glucono_kinase"/>
</dbReference>
<evidence type="ECO:0000256" key="9">
    <source>
        <dbReference type="ARBA" id="ARBA00023141"/>
    </source>
</evidence>
<dbReference type="GO" id="GO:0009073">
    <property type="term" value="P:aromatic amino acid family biosynthetic process"/>
    <property type="evidence" value="ECO:0007669"/>
    <property type="project" value="UniProtKB-KW"/>
</dbReference>
<dbReference type="PRINTS" id="PR01100">
    <property type="entry name" value="SHIKIMTKNASE"/>
</dbReference>
<accession>B0C0E0</accession>
<dbReference type="STRING" id="329726.AM1_4657"/>
<evidence type="ECO:0000313" key="13">
    <source>
        <dbReference type="Proteomes" id="UP000000268"/>
    </source>
</evidence>
<dbReference type="Gene3D" id="3.40.50.300">
    <property type="entry name" value="P-loop containing nucleotide triphosphate hydrolases"/>
    <property type="match status" value="1"/>
</dbReference>
<evidence type="ECO:0000256" key="1">
    <source>
        <dbReference type="ARBA" id="ARBA00004842"/>
    </source>
</evidence>
<dbReference type="EC" id="2.7.1.71" evidence="3 11"/>
<dbReference type="PANTHER" id="PTHR21087">
    <property type="entry name" value="SHIKIMATE KINASE"/>
    <property type="match status" value="1"/>
</dbReference>
<dbReference type="PROSITE" id="PS51257">
    <property type="entry name" value="PROKAR_LIPOPROTEIN"/>
    <property type="match status" value="1"/>
</dbReference>
<dbReference type="Proteomes" id="UP000000268">
    <property type="component" value="Chromosome"/>
</dbReference>
<dbReference type="PROSITE" id="PS01128">
    <property type="entry name" value="SHIKIMATE_KINASE"/>
    <property type="match status" value="1"/>
</dbReference>
<keyword evidence="6 11" id="KW-0547">Nucleotide-binding</keyword>
<feature type="binding site" evidence="11">
    <location>
        <position position="121"/>
    </location>
    <ligand>
        <name>ATP</name>
        <dbReference type="ChEBI" id="CHEBI:30616"/>
    </ligand>
</feature>
<evidence type="ECO:0000256" key="3">
    <source>
        <dbReference type="ARBA" id="ARBA00012154"/>
    </source>
</evidence>
<dbReference type="AlphaFoldDB" id="B0C0E0"/>
<feature type="binding site" evidence="11">
    <location>
        <position position="38"/>
    </location>
    <ligand>
        <name>substrate</name>
    </ligand>
</feature>
<dbReference type="GO" id="GO:0005524">
    <property type="term" value="F:ATP binding"/>
    <property type="evidence" value="ECO:0007669"/>
    <property type="project" value="UniProtKB-UniRule"/>
</dbReference>
<keyword evidence="5 11" id="KW-0808">Transferase</keyword>
<dbReference type="InterPro" id="IPR000623">
    <property type="entry name" value="Shikimate_kinase/TSH1"/>
</dbReference>
<reference evidence="12 13" key="1">
    <citation type="journal article" date="2008" name="Proc. Natl. Acad. Sci. U.S.A.">
        <title>Niche adaptation and genome expansion in the chlorophyll d-producing cyanobacterium Acaryochloris marina.</title>
        <authorList>
            <person name="Swingley W.D."/>
            <person name="Chen M."/>
            <person name="Cheung P.C."/>
            <person name="Conrad A.L."/>
            <person name="Dejesa L.C."/>
            <person name="Hao J."/>
            <person name="Honchak B.M."/>
            <person name="Karbach L.E."/>
            <person name="Kurdoglu A."/>
            <person name="Lahiri S."/>
            <person name="Mastrian S.D."/>
            <person name="Miyashita H."/>
            <person name="Page L."/>
            <person name="Ramakrishna P."/>
            <person name="Satoh S."/>
            <person name="Sattley W.M."/>
            <person name="Shimada Y."/>
            <person name="Taylor H.L."/>
            <person name="Tomo T."/>
            <person name="Tsuchiya T."/>
            <person name="Wang Z.T."/>
            <person name="Raymond J."/>
            <person name="Mimuro M."/>
            <person name="Blankenship R.E."/>
            <person name="Touchman J.W."/>
        </authorList>
    </citation>
    <scope>NUCLEOTIDE SEQUENCE [LARGE SCALE GENOMIC DNA]</scope>
    <source>
        <strain evidence="13">MBIC 11017</strain>
    </source>
</reference>
<evidence type="ECO:0000313" key="12">
    <source>
        <dbReference type="EMBL" id="ABW29632.1"/>
    </source>
</evidence>
<dbReference type="CDD" id="cd00464">
    <property type="entry name" value="SK"/>
    <property type="match status" value="1"/>
</dbReference>
<dbReference type="UniPathway" id="UPA00053">
    <property type="reaction ID" value="UER00088"/>
</dbReference>
<dbReference type="OrthoDB" id="9800332at2"/>
<feature type="binding site" evidence="11">
    <location>
        <position position="157"/>
    </location>
    <ligand>
        <name>ATP</name>
        <dbReference type="ChEBI" id="CHEBI:30616"/>
    </ligand>
</feature>
<dbReference type="KEGG" id="amr:AM1_4657"/>
<feature type="binding site" evidence="11">
    <location>
        <position position="62"/>
    </location>
    <ligand>
        <name>substrate</name>
    </ligand>
</feature>
<dbReference type="eggNOG" id="COG0703">
    <property type="taxonomic scope" value="Bacteria"/>
</dbReference>
<feature type="binding site" evidence="11">
    <location>
        <position position="20"/>
    </location>
    <ligand>
        <name>Mg(2+)</name>
        <dbReference type="ChEBI" id="CHEBI:18420"/>
    </ligand>
</feature>
<dbReference type="HOGENOM" id="CLU_057607_2_3_3"/>
<comment type="catalytic activity">
    <reaction evidence="10 11">
        <text>shikimate + ATP = 3-phosphoshikimate + ADP + H(+)</text>
        <dbReference type="Rhea" id="RHEA:13121"/>
        <dbReference type="ChEBI" id="CHEBI:15378"/>
        <dbReference type="ChEBI" id="CHEBI:30616"/>
        <dbReference type="ChEBI" id="CHEBI:36208"/>
        <dbReference type="ChEBI" id="CHEBI:145989"/>
        <dbReference type="ChEBI" id="CHEBI:456216"/>
        <dbReference type="EC" id="2.7.1.71"/>
    </reaction>
</comment>
<keyword evidence="9 11" id="KW-0057">Aromatic amino acid biosynthesis</keyword>
<name>B0C0E0_ACAM1</name>
<evidence type="ECO:0000256" key="10">
    <source>
        <dbReference type="ARBA" id="ARBA00048567"/>
    </source>
</evidence>
<dbReference type="GO" id="GO:0000287">
    <property type="term" value="F:magnesium ion binding"/>
    <property type="evidence" value="ECO:0007669"/>
    <property type="project" value="UniProtKB-UniRule"/>
</dbReference>
<feature type="binding site" evidence="11">
    <location>
        <position position="140"/>
    </location>
    <ligand>
        <name>substrate</name>
    </ligand>
</feature>
<feature type="binding site" evidence="11">
    <location>
        <begin position="16"/>
        <end position="21"/>
    </location>
    <ligand>
        <name>ATP</name>
        <dbReference type="ChEBI" id="CHEBI:30616"/>
    </ligand>
</feature>
<gene>
    <name evidence="11 12" type="primary">aroK</name>
    <name evidence="12" type="ordered locus">AM1_4657</name>
</gene>
<dbReference type="GO" id="GO:0005829">
    <property type="term" value="C:cytosol"/>
    <property type="evidence" value="ECO:0007669"/>
    <property type="project" value="TreeGrafter"/>
</dbReference>
<evidence type="ECO:0000256" key="2">
    <source>
        <dbReference type="ARBA" id="ARBA00006997"/>
    </source>
</evidence>
<dbReference type="PANTHER" id="PTHR21087:SF16">
    <property type="entry name" value="SHIKIMATE KINASE 1, CHLOROPLASTIC"/>
    <property type="match status" value="1"/>
</dbReference>
<comment type="cofactor">
    <cofactor evidence="11">
        <name>Mg(2+)</name>
        <dbReference type="ChEBI" id="CHEBI:18420"/>
    </cofactor>
    <text evidence="11">Binds 1 Mg(2+) ion per subunit.</text>
</comment>
<sequence length="182" mass="20261">MLNLKGVNLYLVGMMGCGKSTTGRALAKQLGYGFVDTDDLITQLTGQAITDIFAESGEDHFRQVESKVLSEVAAHTNLVVATGGGIVLDKKNWSFLQHGLVIWLDVEAEQLWQRLQADQSRPLLQKPNPQQVLEELLTQRRPLYRQADVHILLKPDQSVESVCESVVQEITKVLRPEASPQD</sequence>
<comment type="function">
    <text evidence="11">Catalyzes the specific phosphorylation of the 3-hydroxyl group of shikimic acid using ATP as a cosubstrate.</text>
</comment>
<evidence type="ECO:0000256" key="8">
    <source>
        <dbReference type="ARBA" id="ARBA00022840"/>
    </source>
</evidence>
<evidence type="ECO:0000256" key="7">
    <source>
        <dbReference type="ARBA" id="ARBA00022777"/>
    </source>
</evidence>
<protein>
    <recommendedName>
        <fullName evidence="3 11">Shikimate kinase</fullName>
        <shortName evidence="11">SK</shortName>
        <ecNumber evidence="3 11">2.7.1.71</ecNumber>
    </recommendedName>
</protein>
<keyword evidence="7 11" id="KW-0418">Kinase</keyword>
<evidence type="ECO:0000256" key="11">
    <source>
        <dbReference type="HAMAP-Rule" id="MF_00109"/>
    </source>
</evidence>
<dbReference type="InterPro" id="IPR027417">
    <property type="entry name" value="P-loop_NTPase"/>
</dbReference>
<proteinExistence type="inferred from homology"/>
<keyword evidence="11" id="KW-0963">Cytoplasm</keyword>
<keyword evidence="8 11" id="KW-0067">ATP-binding</keyword>
<keyword evidence="4 11" id="KW-0028">Amino-acid biosynthesis</keyword>
<dbReference type="SUPFAM" id="SSF52540">
    <property type="entry name" value="P-loop containing nucleoside triphosphate hydrolases"/>
    <property type="match status" value="1"/>
</dbReference>
<keyword evidence="11" id="KW-0460">Magnesium</keyword>
<dbReference type="GO" id="GO:0008652">
    <property type="term" value="P:amino acid biosynthetic process"/>
    <property type="evidence" value="ECO:0007669"/>
    <property type="project" value="UniProtKB-KW"/>
</dbReference>
<organism evidence="12 13">
    <name type="scientific">Acaryochloris marina (strain MBIC 11017)</name>
    <dbReference type="NCBI Taxonomy" id="329726"/>
    <lineage>
        <taxon>Bacteria</taxon>
        <taxon>Bacillati</taxon>
        <taxon>Cyanobacteriota</taxon>
        <taxon>Cyanophyceae</taxon>
        <taxon>Acaryochloridales</taxon>
        <taxon>Acaryochloridaceae</taxon>
        <taxon>Acaryochloris</taxon>
    </lineage>
</organism>
<dbReference type="InterPro" id="IPR023000">
    <property type="entry name" value="Shikimate_kinase_CS"/>
</dbReference>
<dbReference type="EMBL" id="CP000828">
    <property type="protein sequence ID" value="ABW29632.1"/>
    <property type="molecule type" value="Genomic_DNA"/>
</dbReference>
<comment type="pathway">
    <text evidence="1 11">Metabolic intermediate biosynthesis; chorismate biosynthesis; chorismate from D-erythrose 4-phosphate and phosphoenolpyruvate: step 5/7.</text>
</comment>
<dbReference type="RefSeq" id="WP_012164934.1">
    <property type="nucleotide sequence ID" value="NC_009925.1"/>
</dbReference>
<keyword evidence="13" id="KW-1185">Reference proteome</keyword>
<dbReference type="GO" id="GO:0009423">
    <property type="term" value="P:chorismate biosynthetic process"/>
    <property type="evidence" value="ECO:0007669"/>
    <property type="project" value="UniProtKB-UniRule"/>
</dbReference>
<comment type="subunit">
    <text evidence="11">Monomer.</text>
</comment>
<comment type="similarity">
    <text evidence="2 11">Belongs to the shikimate kinase family.</text>
</comment>
<feature type="binding site" evidence="11">
    <location>
        <position position="84"/>
    </location>
    <ligand>
        <name>substrate</name>
    </ligand>
</feature>
<dbReference type="Pfam" id="PF01202">
    <property type="entry name" value="SKI"/>
    <property type="match status" value="1"/>
</dbReference>
<evidence type="ECO:0000256" key="5">
    <source>
        <dbReference type="ARBA" id="ARBA00022679"/>
    </source>
</evidence>